<feature type="transmembrane region" description="Helical" evidence="1">
    <location>
        <begin position="7"/>
        <end position="25"/>
    </location>
</feature>
<reference evidence="2 3" key="1">
    <citation type="submission" date="2017-02" db="EMBL/GenBank/DDBJ databases">
        <authorList>
            <person name="Peterson S.W."/>
        </authorList>
    </citation>
    <scope>NUCLEOTIDE SEQUENCE [LARGE SCALE GENOMIC DNA]</scope>
    <source>
        <strain evidence="2 3">ATCC 35992</strain>
    </source>
</reference>
<accession>A0A1T4VZM7</accession>
<dbReference type="RefSeq" id="WP_159444365.1">
    <property type="nucleotide sequence ID" value="NZ_FUXZ01000013.1"/>
</dbReference>
<dbReference type="STRING" id="39495.SAMN02745111_02044"/>
<evidence type="ECO:0000256" key="1">
    <source>
        <dbReference type="SAM" id="Phobius"/>
    </source>
</evidence>
<evidence type="ECO:0000313" key="3">
    <source>
        <dbReference type="Proteomes" id="UP000190814"/>
    </source>
</evidence>
<keyword evidence="1" id="KW-1133">Transmembrane helix</keyword>
<evidence type="ECO:0000313" key="2">
    <source>
        <dbReference type="EMBL" id="SKA70474.1"/>
    </source>
</evidence>
<dbReference type="EMBL" id="FUXZ01000013">
    <property type="protein sequence ID" value="SKA70474.1"/>
    <property type="molecule type" value="Genomic_DNA"/>
</dbReference>
<gene>
    <name evidence="2" type="ORF">SAMN02745111_02044</name>
</gene>
<proteinExistence type="predicted"/>
<organism evidence="2 3">
    <name type="scientific">Eubacterium uniforme</name>
    <dbReference type="NCBI Taxonomy" id="39495"/>
    <lineage>
        <taxon>Bacteria</taxon>
        <taxon>Bacillati</taxon>
        <taxon>Bacillota</taxon>
        <taxon>Clostridia</taxon>
        <taxon>Eubacteriales</taxon>
        <taxon>Eubacteriaceae</taxon>
        <taxon>Eubacterium</taxon>
    </lineage>
</organism>
<feature type="transmembrane region" description="Helical" evidence="1">
    <location>
        <begin position="31"/>
        <end position="48"/>
    </location>
</feature>
<protein>
    <submittedName>
        <fullName evidence="2">Uncharacterized protein</fullName>
    </submittedName>
</protein>
<keyword evidence="1" id="KW-0812">Transmembrane</keyword>
<keyword evidence="3" id="KW-1185">Reference proteome</keyword>
<dbReference type="Proteomes" id="UP000190814">
    <property type="component" value="Unassembled WGS sequence"/>
</dbReference>
<name>A0A1T4VZM7_9FIRM</name>
<keyword evidence="1" id="KW-0472">Membrane</keyword>
<sequence>MFLKNKILGFITGGALVVGAIAFNLEMISLFIISLIILFITTSTAYLVSTEEP</sequence>
<dbReference type="AlphaFoldDB" id="A0A1T4VZM7"/>